<accession>A0ABP0XXR3</accession>
<proteinExistence type="predicted"/>
<name>A0ABP0XXR3_9ROSI</name>
<sequence>MTFLNEVKSYPKRLINTTTFFASDSTMMEGIRRVLDRKHKRLFIPERNNTLSCQPLSPSFSVPLKFLSKILIRQVQSSLFCCCQFNGEDLDLNTECLGCLSCDAPIASNLILLVRL</sequence>
<keyword evidence="2" id="KW-1185">Reference proteome</keyword>
<gene>
    <name evidence="1" type="ORF">CITCOLO1_LOCUS3825</name>
</gene>
<evidence type="ECO:0000313" key="2">
    <source>
        <dbReference type="Proteomes" id="UP001642487"/>
    </source>
</evidence>
<dbReference type="EMBL" id="OZ021744">
    <property type="protein sequence ID" value="CAK9312146.1"/>
    <property type="molecule type" value="Genomic_DNA"/>
</dbReference>
<evidence type="ECO:0000313" key="1">
    <source>
        <dbReference type="EMBL" id="CAK9312146.1"/>
    </source>
</evidence>
<dbReference type="Proteomes" id="UP001642487">
    <property type="component" value="Chromosome 10"/>
</dbReference>
<reference evidence="1 2" key="1">
    <citation type="submission" date="2024-03" db="EMBL/GenBank/DDBJ databases">
        <authorList>
            <person name="Gkanogiannis A."/>
            <person name="Becerra Lopez-Lavalle L."/>
        </authorList>
    </citation>
    <scope>NUCLEOTIDE SEQUENCE [LARGE SCALE GENOMIC DNA]</scope>
</reference>
<organism evidence="1 2">
    <name type="scientific">Citrullus colocynthis</name>
    <name type="common">colocynth</name>
    <dbReference type="NCBI Taxonomy" id="252529"/>
    <lineage>
        <taxon>Eukaryota</taxon>
        <taxon>Viridiplantae</taxon>
        <taxon>Streptophyta</taxon>
        <taxon>Embryophyta</taxon>
        <taxon>Tracheophyta</taxon>
        <taxon>Spermatophyta</taxon>
        <taxon>Magnoliopsida</taxon>
        <taxon>eudicotyledons</taxon>
        <taxon>Gunneridae</taxon>
        <taxon>Pentapetalae</taxon>
        <taxon>rosids</taxon>
        <taxon>fabids</taxon>
        <taxon>Cucurbitales</taxon>
        <taxon>Cucurbitaceae</taxon>
        <taxon>Benincaseae</taxon>
        <taxon>Citrullus</taxon>
    </lineage>
</organism>
<protein>
    <submittedName>
        <fullName evidence="1">Uncharacterized protein</fullName>
    </submittedName>
</protein>